<sequence>MENICFAHPERLFLLLLLFPLAGVLGWGLWRKFQARKKLVDDNLSEHLLGGWERGREIAVRMMQFLSTGLLLIALCGPQLCSGEKMVRRDALDMVYLLDVSNSMLARDISPDRLERAREEIVRISRGIERGRRGLVAFAGSGVVQCPLTTDQQAFETMLGIASPDLIEAQGTDISAAMDVAQKMFSGSKTEEKVKAGGVAVLVSDGEAHEKGFSAAARKLKEKDVRLIVVGVGEEEPVVIPLQNGERKTGAVKLDAAGRPVLTSFRPDLLVKLAEDAGGIFLHSRESGFVSDEALNTIETIDRGKQWITEPRYREEIFHYFVLASVLFLLGAGVLNSKQ</sequence>
<dbReference type="InterPro" id="IPR050768">
    <property type="entry name" value="UPF0353/GerABKA_families"/>
</dbReference>
<dbReference type="AlphaFoldDB" id="B3EP83"/>
<dbReference type="PANTHER" id="PTHR22550:SF5">
    <property type="entry name" value="LEUCINE ZIPPER PROTEIN 4"/>
    <property type="match status" value="1"/>
</dbReference>
<feature type="transmembrane region" description="Helical" evidence="5">
    <location>
        <begin position="12"/>
        <end position="30"/>
    </location>
</feature>
<dbReference type="InterPro" id="IPR036465">
    <property type="entry name" value="vWFA_dom_sf"/>
</dbReference>
<keyword evidence="4 5" id="KW-0472">Membrane</keyword>
<evidence type="ECO:0000256" key="3">
    <source>
        <dbReference type="ARBA" id="ARBA00022989"/>
    </source>
</evidence>
<keyword evidence="1" id="KW-1003">Cell membrane</keyword>
<keyword evidence="3 5" id="KW-1133">Transmembrane helix</keyword>
<dbReference type="EMBL" id="CP001101">
    <property type="protein sequence ID" value="ACE05222.1"/>
    <property type="molecule type" value="Genomic_DNA"/>
</dbReference>
<dbReference type="KEGG" id="cpb:Cphamn1_2318"/>
<dbReference type="STRING" id="331678.Cphamn1_2318"/>
<protein>
    <submittedName>
        <fullName evidence="7">von Willebrand factor type A</fullName>
    </submittedName>
</protein>
<organism evidence="7">
    <name type="scientific">Chlorobium phaeobacteroides (strain BS1)</name>
    <dbReference type="NCBI Taxonomy" id="331678"/>
    <lineage>
        <taxon>Bacteria</taxon>
        <taxon>Pseudomonadati</taxon>
        <taxon>Chlorobiota</taxon>
        <taxon>Chlorobiia</taxon>
        <taxon>Chlorobiales</taxon>
        <taxon>Chlorobiaceae</taxon>
        <taxon>Chlorobium/Pelodictyon group</taxon>
        <taxon>Chlorobium</taxon>
    </lineage>
</organism>
<evidence type="ECO:0000259" key="6">
    <source>
        <dbReference type="PROSITE" id="PS50234"/>
    </source>
</evidence>
<dbReference type="Gene3D" id="3.40.50.410">
    <property type="entry name" value="von Willebrand factor, type A domain"/>
    <property type="match status" value="1"/>
</dbReference>
<gene>
    <name evidence="7" type="ordered locus">Cphamn1_2318</name>
</gene>
<dbReference type="SMART" id="SM00327">
    <property type="entry name" value="VWA"/>
    <property type="match status" value="1"/>
</dbReference>
<dbReference type="eggNOG" id="COG2304">
    <property type="taxonomic scope" value="Bacteria"/>
</dbReference>
<dbReference type="InterPro" id="IPR002035">
    <property type="entry name" value="VWF_A"/>
</dbReference>
<dbReference type="PANTHER" id="PTHR22550">
    <property type="entry name" value="SPORE GERMINATION PROTEIN"/>
    <property type="match status" value="1"/>
</dbReference>
<name>B3EP83_CHLPB</name>
<evidence type="ECO:0000256" key="4">
    <source>
        <dbReference type="ARBA" id="ARBA00023136"/>
    </source>
</evidence>
<dbReference type="OrthoDB" id="6206554at2"/>
<dbReference type="Pfam" id="PF13519">
    <property type="entry name" value="VWA_2"/>
    <property type="match status" value="1"/>
</dbReference>
<reference evidence="7" key="1">
    <citation type="submission" date="2008-06" db="EMBL/GenBank/DDBJ databases">
        <title>Complete sequence of Chlorobium phaeobacteroides BS1.</title>
        <authorList>
            <consortium name="US DOE Joint Genome Institute"/>
            <person name="Lucas S."/>
            <person name="Copeland A."/>
            <person name="Lapidus A."/>
            <person name="Glavina del Rio T."/>
            <person name="Dalin E."/>
            <person name="Tice H."/>
            <person name="Bruce D."/>
            <person name="Goodwin L."/>
            <person name="Pitluck S."/>
            <person name="Schmutz J."/>
            <person name="Larimer F."/>
            <person name="Land M."/>
            <person name="Hauser L."/>
            <person name="Kyrpides N."/>
            <person name="Ovchinnikova G."/>
            <person name="Li T."/>
            <person name="Liu Z."/>
            <person name="Zhao F."/>
            <person name="Overmann J."/>
            <person name="Bryant D.A."/>
            <person name="Richardson P."/>
        </authorList>
    </citation>
    <scope>NUCLEOTIDE SEQUENCE [LARGE SCALE GENOMIC DNA]</scope>
    <source>
        <strain evidence="7">BS1</strain>
    </source>
</reference>
<dbReference type="SUPFAM" id="SSF53300">
    <property type="entry name" value="vWA-like"/>
    <property type="match status" value="1"/>
</dbReference>
<evidence type="ECO:0000256" key="1">
    <source>
        <dbReference type="ARBA" id="ARBA00022475"/>
    </source>
</evidence>
<dbReference type="PROSITE" id="PS50234">
    <property type="entry name" value="VWFA"/>
    <property type="match status" value="1"/>
</dbReference>
<feature type="domain" description="VWFA" evidence="6">
    <location>
        <begin position="93"/>
        <end position="234"/>
    </location>
</feature>
<proteinExistence type="predicted"/>
<evidence type="ECO:0000256" key="2">
    <source>
        <dbReference type="ARBA" id="ARBA00022692"/>
    </source>
</evidence>
<accession>B3EP83</accession>
<evidence type="ECO:0000256" key="5">
    <source>
        <dbReference type="SAM" id="Phobius"/>
    </source>
</evidence>
<feature type="transmembrane region" description="Helical" evidence="5">
    <location>
        <begin position="317"/>
        <end position="335"/>
    </location>
</feature>
<dbReference type="HOGENOM" id="CLU_024570_1_0_10"/>
<keyword evidence="2 5" id="KW-0812">Transmembrane</keyword>
<evidence type="ECO:0000313" key="7">
    <source>
        <dbReference type="EMBL" id="ACE05222.1"/>
    </source>
</evidence>